<comment type="caution">
    <text evidence="1">The sequence shown here is derived from an EMBL/GenBank/DDBJ whole genome shotgun (WGS) entry which is preliminary data.</text>
</comment>
<evidence type="ECO:0000313" key="1">
    <source>
        <dbReference type="EMBL" id="OLN23036.1"/>
    </source>
</evidence>
<dbReference type="EMBL" id="MSDU01000010">
    <property type="protein sequence ID" value="OLN23036.1"/>
    <property type="molecule type" value="Genomic_DNA"/>
</dbReference>
<sequence length="68" mass="7939">MGKEKSVASEYHLEIDDKKDNDDLFVVKGIPILVQKESQEKRHESIALDFNQAMGYERTSAEETYRYN</sequence>
<dbReference type="AlphaFoldDB" id="A0A1Q8Q6R4"/>
<protein>
    <submittedName>
        <fullName evidence="1">Uncharacterized protein</fullName>
    </submittedName>
</protein>
<reference evidence="1 2" key="1">
    <citation type="submission" date="2016-12" db="EMBL/GenBank/DDBJ databases">
        <title>Domibacillus antri genome sequencing.</title>
        <authorList>
            <person name="Verma A."/>
            <person name="Krishnamurthi S."/>
        </authorList>
    </citation>
    <scope>NUCLEOTIDE SEQUENCE [LARGE SCALE GENOMIC DNA]</scope>
    <source>
        <strain evidence="1 2">XD80</strain>
    </source>
</reference>
<name>A0A1Q8Q6R4_9BACI</name>
<gene>
    <name evidence="1" type="ORF">BTO30_06565</name>
</gene>
<keyword evidence="2" id="KW-1185">Reference proteome</keyword>
<evidence type="ECO:0000313" key="2">
    <source>
        <dbReference type="Proteomes" id="UP000185568"/>
    </source>
</evidence>
<dbReference type="Proteomes" id="UP000185568">
    <property type="component" value="Unassembled WGS sequence"/>
</dbReference>
<proteinExistence type="predicted"/>
<accession>A0A1Q8Q6R4</accession>
<organism evidence="1 2">
    <name type="scientific">Domibacillus antri</name>
    <dbReference type="NCBI Taxonomy" id="1714264"/>
    <lineage>
        <taxon>Bacteria</taxon>
        <taxon>Bacillati</taxon>
        <taxon>Bacillota</taxon>
        <taxon>Bacilli</taxon>
        <taxon>Bacillales</taxon>
        <taxon>Bacillaceae</taxon>
        <taxon>Domibacillus</taxon>
    </lineage>
</organism>